<dbReference type="InterPro" id="IPR029058">
    <property type="entry name" value="AB_hydrolase_fold"/>
</dbReference>
<dbReference type="EC" id="3.4.11.5" evidence="2"/>
<dbReference type="RefSeq" id="WP_171678883.1">
    <property type="nucleotide sequence ID" value="NZ_BAAAGT010000019.1"/>
</dbReference>
<dbReference type="Proteomes" id="UP000534306">
    <property type="component" value="Unassembled WGS sequence"/>
</dbReference>
<proteinExistence type="predicted"/>
<organism evidence="3 4">
    <name type="scientific">Kribbella sandramycini</name>
    <dbReference type="NCBI Taxonomy" id="60450"/>
    <lineage>
        <taxon>Bacteria</taxon>
        <taxon>Bacillati</taxon>
        <taxon>Actinomycetota</taxon>
        <taxon>Actinomycetes</taxon>
        <taxon>Propionibacteriales</taxon>
        <taxon>Kribbellaceae</taxon>
        <taxon>Kribbella</taxon>
    </lineage>
</organism>
<dbReference type="EMBL" id="JABJRC010000014">
    <property type="protein sequence ID" value="NOL45584.1"/>
    <property type="molecule type" value="Genomic_DNA"/>
</dbReference>
<dbReference type="InterPro" id="IPR000073">
    <property type="entry name" value="AB_hydrolase_1"/>
</dbReference>
<dbReference type="EMBL" id="JACHKF010000001">
    <property type="protein sequence ID" value="MBB6568815.1"/>
    <property type="molecule type" value="Genomic_DNA"/>
</dbReference>
<dbReference type="SUPFAM" id="SSF53474">
    <property type="entry name" value="alpha/beta-Hydrolases"/>
    <property type="match status" value="1"/>
</dbReference>
<feature type="domain" description="AB hydrolase-1" evidence="1">
    <location>
        <begin position="19"/>
        <end position="274"/>
    </location>
</feature>
<comment type="caution">
    <text evidence="3">The sequence shown here is derived from an EMBL/GenBank/DDBJ whole genome shotgun (WGS) entry which is preliminary data.</text>
</comment>
<dbReference type="GO" id="GO:0004177">
    <property type="term" value="F:aminopeptidase activity"/>
    <property type="evidence" value="ECO:0007669"/>
    <property type="project" value="UniProtKB-KW"/>
</dbReference>
<evidence type="ECO:0000259" key="1">
    <source>
        <dbReference type="Pfam" id="PF00561"/>
    </source>
</evidence>
<dbReference type="PANTHER" id="PTHR43798">
    <property type="entry name" value="MONOACYLGLYCEROL LIPASE"/>
    <property type="match status" value="1"/>
</dbReference>
<dbReference type="AlphaFoldDB" id="A0A7Y4L733"/>
<keyword evidence="4" id="KW-1185">Reference proteome</keyword>
<sequence length="290" mass="32321">MEINGTNLYVAQYGVADSPPVLFIHGHGGGYHWTQCQGERLGSAYRVIAPDQRGVLRSDPADVEITMEVLLADFEELRRRLGIERWAVIAHSAGGNYATEYAVRHPEAVSAVVFDCPCWDFDANDRHRLPLFARWYDEAGAPASAARCRALAALPRRLTADDKTYELAFGLGDTFQNFSWFDPADRPAFEALGRAAGFTDEMWSRSDSHLTTLRDLYTSKLPLLARLTQPTLLIEGIQDPATDPVSVAAYRNTARAGRTITFTRSGHFPHFEEPDHYTDVVLAFLSSVRT</sequence>
<reference evidence="2 5" key="2">
    <citation type="submission" date="2020-08" db="EMBL/GenBank/DDBJ databases">
        <title>Sequencing the genomes of 1000 actinobacteria strains.</title>
        <authorList>
            <person name="Klenk H.-P."/>
        </authorList>
    </citation>
    <scope>NUCLEOTIDE SEQUENCE [LARGE SCALE GENOMIC DNA]</scope>
    <source>
        <strain evidence="2 5">DSM 15626</strain>
    </source>
</reference>
<keyword evidence="2" id="KW-0031">Aminopeptidase</keyword>
<dbReference type="Pfam" id="PF00561">
    <property type="entry name" value="Abhydrolase_1"/>
    <property type="match status" value="1"/>
</dbReference>
<dbReference type="Proteomes" id="UP000553957">
    <property type="component" value="Unassembled WGS sequence"/>
</dbReference>
<evidence type="ECO:0000313" key="5">
    <source>
        <dbReference type="Proteomes" id="UP000553957"/>
    </source>
</evidence>
<reference evidence="3 4" key="1">
    <citation type="submission" date="2020-05" db="EMBL/GenBank/DDBJ databases">
        <title>Genome sequence of Kribbella sandramycini ATCC 39419.</title>
        <authorList>
            <person name="Maclea K.S."/>
            <person name="Fair J.L."/>
        </authorList>
    </citation>
    <scope>NUCLEOTIDE SEQUENCE [LARGE SCALE GENOMIC DNA]</scope>
    <source>
        <strain evidence="3 4">ATCC 39419</strain>
    </source>
</reference>
<keyword evidence="3" id="KW-0378">Hydrolase</keyword>
<name>A0A7Y4L733_9ACTN</name>
<keyword evidence="2" id="KW-0645">Protease</keyword>
<dbReference type="InterPro" id="IPR000639">
    <property type="entry name" value="Epox_hydrolase-like"/>
</dbReference>
<gene>
    <name evidence="2" type="ORF">HNR71_004452</name>
    <name evidence="3" type="ORF">HPO96_35615</name>
</gene>
<evidence type="ECO:0000313" key="3">
    <source>
        <dbReference type="EMBL" id="NOL45584.1"/>
    </source>
</evidence>
<accession>A0A7Y4L733</accession>
<protein>
    <submittedName>
        <fullName evidence="3">Alpha/beta hydrolase</fullName>
    </submittedName>
    <submittedName>
        <fullName evidence="2">Proline iminopeptidase</fullName>
        <ecNumber evidence="2">3.4.11.5</ecNumber>
    </submittedName>
</protein>
<dbReference type="PRINTS" id="PR00111">
    <property type="entry name" value="ABHYDROLASE"/>
</dbReference>
<dbReference type="InterPro" id="IPR050266">
    <property type="entry name" value="AB_hydrolase_sf"/>
</dbReference>
<evidence type="ECO:0000313" key="2">
    <source>
        <dbReference type="EMBL" id="MBB6568815.1"/>
    </source>
</evidence>
<dbReference type="PRINTS" id="PR00412">
    <property type="entry name" value="EPOXHYDRLASE"/>
</dbReference>
<evidence type="ECO:0000313" key="4">
    <source>
        <dbReference type="Proteomes" id="UP000534306"/>
    </source>
</evidence>
<dbReference type="Gene3D" id="3.40.50.1820">
    <property type="entry name" value="alpha/beta hydrolase"/>
    <property type="match status" value="1"/>
</dbReference>